<reference evidence="1" key="1">
    <citation type="journal article" date="2015" name="Front. Microbiol.">
        <title>Combining genomic sequencing methods to explore viral diversity and reveal potential virus-host interactions.</title>
        <authorList>
            <person name="Chow C.E."/>
            <person name="Winget D.M."/>
            <person name="White R.A.III."/>
            <person name="Hallam S.J."/>
            <person name="Suttle C.A."/>
        </authorList>
    </citation>
    <scope>NUCLEOTIDE SEQUENCE</scope>
    <source>
        <strain evidence="1">Oxic1_6</strain>
    </source>
</reference>
<name>A0A0F7LAB8_9VIRU</name>
<proteinExistence type="predicted"/>
<organism evidence="1">
    <name type="scientific">uncultured marine virus</name>
    <dbReference type="NCBI Taxonomy" id="186617"/>
    <lineage>
        <taxon>Viruses</taxon>
        <taxon>environmental samples</taxon>
    </lineage>
</organism>
<sequence length="72" mass="7566">MPRVGHCAHLNLCVVNRRLDACAPPVRICRLVMRPAAVGLGDEPHLRASVVLCLPLVSDAGACGPCDPLAEV</sequence>
<dbReference type="EMBL" id="KR029601">
    <property type="protein sequence ID" value="AKH48026.1"/>
    <property type="molecule type" value="Genomic_DNA"/>
</dbReference>
<accession>A0A0F7LAB8</accession>
<protein>
    <submittedName>
        <fullName evidence="1">Uncharacterized protein</fullName>
    </submittedName>
</protein>
<evidence type="ECO:0000313" key="1">
    <source>
        <dbReference type="EMBL" id="AKH48026.1"/>
    </source>
</evidence>
<reference evidence="1" key="2">
    <citation type="submission" date="2015-03" db="EMBL/GenBank/DDBJ databases">
        <authorList>
            <person name="Chow C.-E.T."/>
            <person name="Winget D.M."/>
            <person name="White R.A.III."/>
            <person name="Hallam S.J."/>
            <person name="Suttle C.A."/>
        </authorList>
    </citation>
    <scope>NUCLEOTIDE SEQUENCE</scope>
    <source>
        <strain evidence="1">Oxic1_6</strain>
    </source>
</reference>